<dbReference type="SMART" id="SM00091">
    <property type="entry name" value="PAS"/>
    <property type="match status" value="1"/>
</dbReference>
<comment type="catalytic activity">
    <reaction evidence="1">
        <text>ATP + protein L-histidine = ADP + protein N-phospho-L-histidine.</text>
        <dbReference type="EC" id="2.7.13.3"/>
    </reaction>
</comment>
<feature type="modified residue" description="4-aspartylphosphate" evidence="5">
    <location>
        <position position="605"/>
    </location>
</feature>
<dbReference type="Pfam" id="PF00989">
    <property type="entry name" value="PAS"/>
    <property type="match status" value="1"/>
</dbReference>
<dbReference type="PROSITE" id="PS50110">
    <property type="entry name" value="RESPONSE_REGULATORY"/>
    <property type="match status" value="2"/>
</dbReference>
<sequence>MTTLAVTLTSLGVAAAMLALILASIRRQPLIHESDRAEALQDRLWQIAENEERYRVLVEATTQAVVQRDGQGRIVFASEGFAALFGMSPLELIGSTLTPEVIERGTVELRPDGVRVVEERLVPVDGVPRWFSFVEMPAAANRDGPTWLRAGKDVTEHVEAVRSLDEARSRAEAANVAKSRFLATVSHELRTPLNGILGMGDLLLETRLDPEQRTYVEALRTSGTALLGLVDGILDFSRIEAGRLDLAAEPFDVAALVEGVVELLAPRAQDKGLEIALDIADDLTTLRVGDADRVRQILLNLAGNAIKFTQTGGVGVSLARAGEGFVLTIEDTGPGMPEDRIPLLFEEFVQGDDSASRRHEGTGLGLAITRRLVERMEGTIDARSTLGRGSTFRVVLPLAVAEGAQPPAPQPALPQRRILIVAASPFQAQFLARRLTRSGAAAVLVDSVEAGLDALAGVRFDGLIADRSLGDGPVRALAAEAGRSGVRCSLILLSPFDRREFGAPSAAGFDSYLIKPVRARSLFDRLLEPRSDSAGSPASAESAPLRSEAAAPGRRVLLAEDNPINALLATKALERLGARVSLARDGLEALAMSETQGPFDLALIDIRMPGLDGLETARRIRAREAETGAAPLHLVALTANTGREDVAAAFDAGFDDFLPKPLNLRALPGLLGDRAEAA</sequence>
<dbReference type="SUPFAM" id="SSF52172">
    <property type="entry name" value="CheY-like"/>
    <property type="match status" value="2"/>
</dbReference>
<dbReference type="RefSeq" id="WP_192282467.1">
    <property type="nucleotide sequence ID" value="NZ_JBHSTT010000086.1"/>
</dbReference>
<keyword evidence="9" id="KW-0547">Nucleotide-binding</keyword>
<dbReference type="GO" id="GO:0005524">
    <property type="term" value="F:ATP binding"/>
    <property type="evidence" value="ECO:0007669"/>
    <property type="project" value="UniProtKB-KW"/>
</dbReference>
<dbReference type="Pfam" id="PF02518">
    <property type="entry name" value="HATPase_c"/>
    <property type="match status" value="1"/>
</dbReference>
<feature type="modified residue" description="4-aspartylphosphate" evidence="5">
    <location>
        <position position="466"/>
    </location>
</feature>
<dbReference type="InterPro" id="IPR036097">
    <property type="entry name" value="HisK_dim/P_sf"/>
</dbReference>
<organism evidence="9 10">
    <name type="scientific">Methylorubrum zatmanii</name>
    <dbReference type="NCBI Taxonomy" id="29429"/>
    <lineage>
        <taxon>Bacteria</taxon>
        <taxon>Pseudomonadati</taxon>
        <taxon>Pseudomonadota</taxon>
        <taxon>Alphaproteobacteria</taxon>
        <taxon>Hyphomicrobiales</taxon>
        <taxon>Methylobacteriaceae</taxon>
        <taxon>Methylorubrum</taxon>
    </lineage>
</organism>
<protein>
    <recommendedName>
        <fullName evidence="2">histidine kinase</fullName>
        <ecNumber evidence="2">2.7.13.3</ecNumber>
    </recommendedName>
</protein>
<dbReference type="EC" id="2.7.13.3" evidence="2"/>
<keyword evidence="9" id="KW-0067">ATP-binding</keyword>
<dbReference type="NCBIfam" id="TIGR00229">
    <property type="entry name" value="sensory_box"/>
    <property type="match status" value="1"/>
</dbReference>
<dbReference type="CDD" id="cd00082">
    <property type="entry name" value="HisKA"/>
    <property type="match status" value="1"/>
</dbReference>
<evidence type="ECO:0000256" key="4">
    <source>
        <dbReference type="ARBA" id="ARBA00023012"/>
    </source>
</evidence>
<evidence type="ECO:0000256" key="5">
    <source>
        <dbReference type="PROSITE-ProRule" id="PRU00169"/>
    </source>
</evidence>
<evidence type="ECO:0000313" key="9">
    <source>
        <dbReference type="EMBL" id="MFC6391989.1"/>
    </source>
</evidence>
<evidence type="ECO:0000259" key="6">
    <source>
        <dbReference type="PROSITE" id="PS50109"/>
    </source>
</evidence>
<dbReference type="InterPro" id="IPR001789">
    <property type="entry name" value="Sig_transdc_resp-reg_receiver"/>
</dbReference>
<keyword evidence="10" id="KW-1185">Reference proteome</keyword>
<dbReference type="InterPro" id="IPR011006">
    <property type="entry name" value="CheY-like_superfamily"/>
</dbReference>
<dbReference type="InterPro" id="IPR003661">
    <property type="entry name" value="HisK_dim/P_dom"/>
</dbReference>
<dbReference type="Proteomes" id="UP001596237">
    <property type="component" value="Unassembled WGS sequence"/>
</dbReference>
<dbReference type="Gene3D" id="3.30.450.20">
    <property type="entry name" value="PAS domain"/>
    <property type="match status" value="1"/>
</dbReference>
<dbReference type="InterPro" id="IPR036890">
    <property type="entry name" value="HATPase_C_sf"/>
</dbReference>
<accession>A0ABW1WUM1</accession>
<feature type="domain" description="Response regulatory" evidence="7">
    <location>
        <begin position="555"/>
        <end position="675"/>
    </location>
</feature>
<dbReference type="CDD" id="cd17546">
    <property type="entry name" value="REC_hyHK_CKI1_RcsC-like"/>
    <property type="match status" value="1"/>
</dbReference>
<evidence type="ECO:0000256" key="1">
    <source>
        <dbReference type="ARBA" id="ARBA00000085"/>
    </source>
</evidence>
<comment type="caution">
    <text evidence="9">The sequence shown here is derived from an EMBL/GenBank/DDBJ whole genome shotgun (WGS) entry which is preliminary data.</text>
</comment>
<evidence type="ECO:0000256" key="2">
    <source>
        <dbReference type="ARBA" id="ARBA00012438"/>
    </source>
</evidence>
<proteinExistence type="predicted"/>
<evidence type="ECO:0000259" key="7">
    <source>
        <dbReference type="PROSITE" id="PS50110"/>
    </source>
</evidence>
<dbReference type="InterPro" id="IPR013767">
    <property type="entry name" value="PAS_fold"/>
</dbReference>
<dbReference type="CDD" id="cd16922">
    <property type="entry name" value="HATPase_EvgS-ArcB-TorS-like"/>
    <property type="match status" value="1"/>
</dbReference>
<dbReference type="SMART" id="SM00387">
    <property type="entry name" value="HATPase_c"/>
    <property type="match status" value="1"/>
</dbReference>
<dbReference type="InterPro" id="IPR000014">
    <property type="entry name" value="PAS"/>
</dbReference>
<dbReference type="Gene3D" id="1.10.287.130">
    <property type="match status" value="1"/>
</dbReference>
<gene>
    <name evidence="9" type="ORF">ACFQDP_22015</name>
</gene>
<dbReference type="CDD" id="cd00130">
    <property type="entry name" value="PAS"/>
    <property type="match status" value="1"/>
</dbReference>
<dbReference type="SMART" id="SM00388">
    <property type="entry name" value="HisKA"/>
    <property type="match status" value="1"/>
</dbReference>
<evidence type="ECO:0000259" key="8">
    <source>
        <dbReference type="PROSITE" id="PS50112"/>
    </source>
</evidence>
<keyword evidence="4" id="KW-0902">Two-component regulatory system</keyword>
<dbReference type="PROSITE" id="PS50112">
    <property type="entry name" value="PAS"/>
    <property type="match status" value="1"/>
</dbReference>
<dbReference type="SMART" id="SM00448">
    <property type="entry name" value="REC"/>
    <property type="match status" value="2"/>
</dbReference>
<feature type="domain" description="Response regulatory" evidence="7">
    <location>
        <begin position="417"/>
        <end position="530"/>
    </location>
</feature>
<dbReference type="Pfam" id="PF00072">
    <property type="entry name" value="Response_reg"/>
    <property type="match status" value="1"/>
</dbReference>
<reference evidence="10" key="1">
    <citation type="journal article" date="2019" name="Int. J. Syst. Evol. Microbiol.">
        <title>The Global Catalogue of Microorganisms (GCM) 10K type strain sequencing project: providing services to taxonomists for standard genome sequencing and annotation.</title>
        <authorList>
            <consortium name="The Broad Institute Genomics Platform"/>
            <consortium name="The Broad Institute Genome Sequencing Center for Infectious Disease"/>
            <person name="Wu L."/>
            <person name="Ma J."/>
        </authorList>
    </citation>
    <scope>NUCLEOTIDE SEQUENCE [LARGE SCALE GENOMIC DNA]</scope>
    <source>
        <strain evidence="10">CCUG 36916</strain>
    </source>
</reference>
<feature type="domain" description="Histidine kinase" evidence="6">
    <location>
        <begin position="184"/>
        <end position="400"/>
    </location>
</feature>
<feature type="domain" description="PAS" evidence="8">
    <location>
        <begin position="50"/>
        <end position="102"/>
    </location>
</feature>
<dbReference type="SUPFAM" id="SSF47384">
    <property type="entry name" value="Homodimeric domain of signal transducing histidine kinase"/>
    <property type="match status" value="1"/>
</dbReference>
<dbReference type="SUPFAM" id="SSF55785">
    <property type="entry name" value="PYP-like sensor domain (PAS domain)"/>
    <property type="match status" value="1"/>
</dbReference>
<keyword evidence="3 5" id="KW-0597">Phosphoprotein</keyword>
<dbReference type="InterPro" id="IPR003594">
    <property type="entry name" value="HATPase_dom"/>
</dbReference>
<dbReference type="InterPro" id="IPR004358">
    <property type="entry name" value="Sig_transdc_His_kin-like_C"/>
</dbReference>
<dbReference type="EMBL" id="JBHSTT010000086">
    <property type="protein sequence ID" value="MFC6391989.1"/>
    <property type="molecule type" value="Genomic_DNA"/>
</dbReference>
<dbReference type="Gene3D" id="3.30.565.10">
    <property type="entry name" value="Histidine kinase-like ATPase, C-terminal domain"/>
    <property type="match status" value="1"/>
</dbReference>
<dbReference type="PRINTS" id="PR00344">
    <property type="entry name" value="BCTRLSENSOR"/>
</dbReference>
<dbReference type="PROSITE" id="PS50109">
    <property type="entry name" value="HIS_KIN"/>
    <property type="match status" value="1"/>
</dbReference>
<evidence type="ECO:0000313" key="10">
    <source>
        <dbReference type="Proteomes" id="UP001596237"/>
    </source>
</evidence>
<dbReference type="InterPro" id="IPR005467">
    <property type="entry name" value="His_kinase_dom"/>
</dbReference>
<dbReference type="Gene3D" id="3.40.50.2300">
    <property type="match status" value="2"/>
</dbReference>
<evidence type="ECO:0000256" key="3">
    <source>
        <dbReference type="ARBA" id="ARBA00022553"/>
    </source>
</evidence>
<name>A0ABW1WUM1_9HYPH</name>
<dbReference type="SUPFAM" id="SSF55874">
    <property type="entry name" value="ATPase domain of HSP90 chaperone/DNA topoisomerase II/histidine kinase"/>
    <property type="match status" value="1"/>
</dbReference>
<dbReference type="PANTHER" id="PTHR45339:SF1">
    <property type="entry name" value="HYBRID SIGNAL TRANSDUCTION HISTIDINE KINASE J"/>
    <property type="match status" value="1"/>
</dbReference>
<dbReference type="Pfam" id="PF00512">
    <property type="entry name" value="HisKA"/>
    <property type="match status" value="1"/>
</dbReference>
<dbReference type="PANTHER" id="PTHR45339">
    <property type="entry name" value="HYBRID SIGNAL TRANSDUCTION HISTIDINE KINASE J"/>
    <property type="match status" value="1"/>
</dbReference>
<dbReference type="InterPro" id="IPR035965">
    <property type="entry name" value="PAS-like_dom_sf"/>
</dbReference>